<dbReference type="EMBL" id="JN093097">
    <property type="protein sequence ID" value="AET25209.1"/>
    <property type="molecule type" value="Genomic_DNA"/>
</dbReference>
<dbReference type="InterPro" id="IPR042195">
    <property type="entry name" value="ArgJ_beta_C"/>
</dbReference>
<feature type="site" description="Cleavage; by autolysis" evidence="8">
    <location>
        <begin position="176"/>
        <end position="177"/>
    </location>
</feature>
<keyword evidence="6 8" id="KW-0068">Autocatalytic cleavage</keyword>
<feature type="binding site" evidence="8">
    <location>
        <position position="144"/>
    </location>
    <ligand>
        <name>substrate</name>
    </ligand>
</feature>
<feature type="binding site" evidence="8">
    <location>
        <position position="166"/>
    </location>
    <ligand>
        <name>substrate</name>
    </ligand>
</feature>
<reference evidence="9" key="3">
    <citation type="journal article" date="2011" name="Annu. Rev. Phytopathol.">
        <title>A successful bacterial coup d'etat: how Rhodococcus fascians redirects plant development.</title>
        <authorList>
            <person name="Stes E."/>
            <person name="Vandeputte O.M."/>
            <person name="El Jaziri M."/>
            <person name="Holsters M."/>
            <person name="Vereecke D."/>
        </authorList>
    </citation>
    <scope>NUCLEOTIDE SEQUENCE</scope>
    <source>
        <strain evidence="9">D188</strain>
        <plasmid evidence="9">pFiD188</plasmid>
    </source>
</reference>
<evidence type="ECO:0000256" key="6">
    <source>
        <dbReference type="ARBA" id="ARBA00022813"/>
    </source>
</evidence>
<comment type="function">
    <text evidence="8">Catalyzes two activities which are involved in the cyclic version of arginine biosynthesis: the synthesis of N-acetylglutamate from glutamate and acetyl-CoA as the acetyl donor, and of ornithine by transacetylation between N(2)-acetylornithine and glutamate.</text>
</comment>
<reference evidence="9" key="1">
    <citation type="journal article" date="2009" name="Proc. Natl. Acad. Sci. U.S.A.">
        <title>Identification of Rhodococcus fascians cytokinins and their modus operandi to reshape the plant.</title>
        <authorList>
            <person name="Pertry I."/>
            <person name="Vaclavikova K."/>
            <person name="Depuydt S."/>
            <person name="Galuszka P."/>
            <person name="Spichal L."/>
            <person name="Temmerman W."/>
            <person name="Stes E."/>
            <person name="Schmulling T."/>
            <person name="Kakimoto T."/>
            <person name="Van Montagu M.C."/>
            <person name="Strnad M."/>
            <person name="Holsters M."/>
            <person name="Tarkowski P."/>
            <person name="Vereecke D."/>
        </authorList>
    </citation>
    <scope>NUCLEOTIDE SEQUENCE</scope>
    <source>
        <strain evidence="9">D188</strain>
        <plasmid evidence="9">pFiD188</plasmid>
    </source>
</reference>
<name>G8JYT8_RHOFA</name>
<comment type="pathway">
    <text evidence="8">Amino-acid biosynthesis; L-arginine biosynthesis; L-ornithine and N-acetyl-L-glutamate from L-glutamate and N(2)-acetyl-L-ornithine (cyclic): step 1/1.</text>
</comment>
<dbReference type="EC" id="2.3.1.35" evidence="8"/>
<feature type="active site" description="Nucleophile" evidence="8">
    <location>
        <position position="177"/>
    </location>
</feature>
<comment type="subunit">
    <text evidence="3 8">Heterotetramer of two alpha and two beta chains.</text>
</comment>
<keyword evidence="9" id="KW-0614">Plasmid</keyword>
<protein>
    <recommendedName>
        <fullName evidence="8">Arginine biosynthesis bifunctional protein ArgJ</fullName>
    </recommendedName>
    <domain>
        <recommendedName>
            <fullName evidence="8">Glutamate N-acetyltransferase</fullName>
            <ecNumber evidence="8">2.3.1.35</ecNumber>
        </recommendedName>
        <alternativeName>
            <fullName evidence="8">Ornithine acetyltransferase</fullName>
            <shortName evidence="8">OATase</shortName>
        </alternativeName>
        <alternativeName>
            <fullName evidence="8">Ornithine transacetylase</fullName>
        </alternativeName>
    </domain>
    <domain>
        <recommendedName>
            <fullName evidence="8">Amino-acid acetyltransferase</fullName>
            <ecNumber evidence="8">2.3.1.1</ecNumber>
        </recommendedName>
        <alternativeName>
            <fullName evidence="8">N-acetylglutamate synthase</fullName>
            <shortName evidence="8">AGSase</shortName>
        </alternativeName>
    </domain>
    <component>
        <recommendedName>
            <fullName evidence="8">Arginine biosynthesis bifunctional protein ArgJ alpha chain</fullName>
        </recommendedName>
    </component>
    <component>
        <recommendedName>
            <fullName evidence="8">Arginine biosynthesis bifunctional protein ArgJ beta chain</fullName>
        </recommendedName>
    </component>
</protein>
<dbReference type="EC" id="2.3.1.1" evidence="8"/>
<comment type="subcellular location">
    <subcellularLocation>
        <location evidence="1 8">Cytoplasm</location>
    </subcellularLocation>
</comment>
<dbReference type="Gene3D" id="3.60.70.12">
    <property type="entry name" value="L-amino peptidase D-ALA esterase/amidase"/>
    <property type="match status" value="1"/>
</dbReference>
<sequence length="386" mass="41027">MSAASPQGFHCWTTHLGLADEGKDDFSMVISDRPCTSSVVFTKSLFAGPCVTLSKTSIEQTSPRGVLVLAKNANVATGAEGLRNASEIRASVARTVGIEPDALIMASTGVIGVQYPMDTIRAGLDGLGQGTPLDAHAVARAIMTTDTRAKVSERAVGTSTIVGIAKGVGMIEPDMATMLSFVFTDADVPQDTLNRIFRDVVDRTYNSVSIDTDTSTSDTAAVFANGSAGPVPDTEFEQALEEVCTDLVKMIASDGEGATKLIVTTVSGASSERQARVVGKSIINSPLVKTMIHGEDPNWGRVLMAIGKCSNEVDIEPDRIRVAFADIDVYPSSSLDQHDTVEVVREHLATVTVEINVDLGIGTDTWRVFGCDLTDEYIRINADYTT</sequence>
<dbReference type="FunFam" id="3.10.20.340:FF:000003">
    <property type="entry name" value="Arginine biosynthesis bifunctional protein ArgJ"/>
    <property type="match status" value="1"/>
</dbReference>
<keyword evidence="4 8" id="KW-0963">Cytoplasm</keyword>
<dbReference type="HAMAP" id="MF_01106">
    <property type="entry name" value="ArgJ"/>
    <property type="match status" value="1"/>
</dbReference>
<feature type="binding site" evidence="8">
    <location>
        <position position="177"/>
    </location>
    <ligand>
        <name>substrate</name>
    </ligand>
</feature>
<dbReference type="Pfam" id="PF01960">
    <property type="entry name" value="ArgJ"/>
    <property type="match status" value="1"/>
</dbReference>
<accession>G8JYT8</accession>
<reference evidence="9" key="4">
    <citation type="submission" date="2011-06" db="EMBL/GenBank/DDBJ databases">
        <authorList>
            <person name="Vereecke D.M."/>
        </authorList>
    </citation>
    <scope>NUCLEOTIDE SEQUENCE</scope>
    <source>
        <strain evidence="9">D188</strain>
        <plasmid evidence="9">pFiD188</plasmid>
    </source>
</reference>
<evidence type="ECO:0000313" key="9">
    <source>
        <dbReference type="EMBL" id="AET25209.1"/>
    </source>
</evidence>
<geneLocation type="plasmid" evidence="9">
    <name>pFiD188</name>
</geneLocation>
<dbReference type="GO" id="GO:0004042">
    <property type="term" value="F:L-glutamate N-acetyltransferase activity"/>
    <property type="evidence" value="ECO:0007669"/>
    <property type="project" value="UniProtKB-UniRule"/>
</dbReference>
<dbReference type="GO" id="GO:0006592">
    <property type="term" value="P:ornithine biosynthetic process"/>
    <property type="evidence" value="ECO:0007669"/>
    <property type="project" value="TreeGrafter"/>
</dbReference>
<dbReference type="RefSeq" id="WP_015586127.1">
    <property type="nucleotide sequence ID" value="NC_021080.1"/>
</dbReference>
<gene>
    <name evidence="8" type="primary">argJ</name>
    <name evidence="9" type="ORF">pFi_073</name>
</gene>
<organism evidence="9">
    <name type="scientific">Rhodococcoides fascians D188</name>
    <dbReference type="NCBI Taxonomy" id="1051973"/>
    <lineage>
        <taxon>Bacteria</taxon>
        <taxon>Bacillati</taxon>
        <taxon>Actinomycetota</taxon>
        <taxon>Actinomycetes</taxon>
        <taxon>Mycobacteriales</taxon>
        <taxon>Nocardiaceae</taxon>
        <taxon>Rhodococcoides</taxon>
    </lineage>
</organism>
<dbReference type="GO" id="GO:0004358">
    <property type="term" value="F:L-glutamate N-acetyltransferase activity, acting on acetyl-L-ornithine as donor"/>
    <property type="evidence" value="ECO:0007669"/>
    <property type="project" value="UniProtKB-UniRule"/>
</dbReference>
<evidence type="ECO:0000256" key="5">
    <source>
        <dbReference type="ARBA" id="ARBA00022679"/>
    </source>
</evidence>
<keyword evidence="8" id="KW-0028">Amino-acid biosynthesis</keyword>
<keyword evidence="8" id="KW-0511">Multifunctional enzyme</keyword>
<dbReference type="NCBIfam" id="NF003802">
    <property type="entry name" value="PRK05388.1"/>
    <property type="match status" value="1"/>
</dbReference>
<keyword evidence="5 8" id="KW-0808">Transferase</keyword>
<evidence type="ECO:0000256" key="2">
    <source>
        <dbReference type="ARBA" id="ARBA00006774"/>
    </source>
</evidence>
<reference evidence="9" key="2">
    <citation type="journal article" date="2010" name="Mol. Plant Microbe Interact.">
        <title>Rhodococcus fascians impacts plant development through the dynamic fas-mediated production of a cytokinin mix.</title>
        <authorList>
            <person name="Pertry I."/>
            <person name="Vaclavikova K."/>
            <person name="Gemrotova M."/>
            <person name="Spichal L."/>
            <person name="Galuszka P."/>
            <person name="Depuydt S."/>
            <person name="Temmerman W."/>
            <person name="Stes E."/>
            <person name="De Keyser A."/>
            <person name="Riefler M."/>
            <person name="Biondi S."/>
            <person name="Novak O."/>
            <person name="Schmulling T."/>
            <person name="Strnad M."/>
            <person name="Tarkowski P."/>
            <person name="Holsters M."/>
            <person name="Vereecke D."/>
        </authorList>
    </citation>
    <scope>NUCLEOTIDE SEQUENCE</scope>
    <source>
        <strain evidence="9">D188</strain>
        <plasmid evidence="9">pFiD188</plasmid>
    </source>
</reference>
<dbReference type="Gene3D" id="3.10.20.340">
    <property type="entry name" value="ArgJ beta chain, C-terminal domain"/>
    <property type="match status" value="1"/>
</dbReference>
<feature type="chain" id="PRO_5023237031" description="Arginine biosynthesis bifunctional protein ArgJ alpha chain" evidence="8">
    <location>
        <begin position="1"/>
        <end position="176"/>
    </location>
</feature>
<evidence type="ECO:0000256" key="7">
    <source>
        <dbReference type="ARBA" id="ARBA00023315"/>
    </source>
</evidence>
<dbReference type="PANTHER" id="PTHR23100:SF0">
    <property type="entry name" value="ARGININE BIOSYNTHESIS BIFUNCTIONAL PROTEIN ARGJ, MITOCHONDRIAL"/>
    <property type="match status" value="1"/>
</dbReference>
<feature type="site" description="Involved in the stabilization of negative charge on the oxyanion by the formation of the oxyanion hole" evidence="8">
    <location>
        <position position="108"/>
    </location>
</feature>
<dbReference type="PANTHER" id="PTHR23100">
    <property type="entry name" value="ARGININE BIOSYNTHESIS BIFUNCTIONAL PROTEIN ARGJ"/>
    <property type="match status" value="1"/>
</dbReference>
<feature type="binding site" evidence="8">
    <location>
        <position position="381"/>
    </location>
    <ligand>
        <name>substrate</name>
    </ligand>
</feature>
<dbReference type="CDD" id="cd02152">
    <property type="entry name" value="OAT"/>
    <property type="match status" value="1"/>
</dbReference>
<keyword evidence="7 8" id="KW-0012">Acyltransferase</keyword>
<evidence type="ECO:0000256" key="8">
    <source>
        <dbReference type="HAMAP-Rule" id="MF_01106"/>
    </source>
</evidence>
<dbReference type="InterPro" id="IPR002813">
    <property type="entry name" value="Arg_biosynth_ArgJ"/>
</dbReference>
<feature type="site" description="Involved in the stabilization of negative charge on the oxyanion by the formation of the oxyanion hole" evidence="8">
    <location>
        <position position="109"/>
    </location>
</feature>
<comment type="catalytic activity">
    <reaction evidence="8">
        <text>L-glutamate + acetyl-CoA = N-acetyl-L-glutamate + CoA + H(+)</text>
        <dbReference type="Rhea" id="RHEA:24292"/>
        <dbReference type="ChEBI" id="CHEBI:15378"/>
        <dbReference type="ChEBI" id="CHEBI:29985"/>
        <dbReference type="ChEBI" id="CHEBI:44337"/>
        <dbReference type="ChEBI" id="CHEBI:57287"/>
        <dbReference type="ChEBI" id="CHEBI:57288"/>
        <dbReference type="EC" id="2.3.1.1"/>
    </reaction>
</comment>
<comment type="similarity">
    <text evidence="2 8">Belongs to the ArgJ family.</text>
</comment>
<dbReference type="SUPFAM" id="SSF56266">
    <property type="entry name" value="DmpA/ArgJ-like"/>
    <property type="match status" value="1"/>
</dbReference>
<feature type="chain" id="PRO_5023237032" description="Arginine biosynthesis bifunctional protein ArgJ beta chain" evidence="8">
    <location>
        <begin position="177"/>
        <end position="386"/>
    </location>
</feature>
<dbReference type="InterPro" id="IPR016117">
    <property type="entry name" value="ArgJ-like_dom_sf"/>
</dbReference>
<dbReference type="UniPathway" id="UPA00068">
    <property type="reaction ID" value="UER00106"/>
</dbReference>
<feature type="binding site" evidence="8">
    <location>
        <position position="256"/>
    </location>
    <ligand>
        <name>substrate</name>
    </ligand>
</feature>
<feature type="binding site" evidence="8">
    <location>
        <position position="386"/>
    </location>
    <ligand>
        <name>substrate</name>
    </ligand>
</feature>
<keyword evidence="8" id="KW-0055">Arginine biosynthesis</keyword>
<evidence type="ECO:0000256" key="4">
    <source>
        <dbReference type="ARBA" id="ARBA00022490"/>
    </source>
</evidence>
<comment type="pathway">
    <text evidence="8">Amino-acid biosynthesis; L-arginine biosynthesis; N(2)-acetyl-L-ornithine from L-glutamate: step 1/4.</text>
</comment>
<dbReference type="AlphaFoldDB" id="G8JYT8"/>
<dbReference type="GO" id="GO:0006526">
    <property type="term" value="P:L-arginine biosynthetic process"/>
    <property type="evidence" value="ECO:0007669"/>
    <property type="project" value="UniProtKB-UniRule"/>
</dbReference>
<comment type="catalytic activity">
    <reaction evidence="8">
        <text>N(2)-acetyl-L-ornithine + L-glutamate = N-acetyl-L-glutamate + L-ornithine</text>
        <dbReference type="Rhea" id="RHEA:15349"/>
        <dbReference type="ChEBI" id="CHEBI:29985"/>
        <dbReference type="ChEBI" id="CHEBI:44337"/>
        <dbReference type="ChEBI" id="CHEBI:46911"/>
        <dbReference type="ChEBI" id="CHEBI:57805"/>
        <dbReference type="EC" id="2.3.1.35"/>
    </reaction>
</comment>
<dbReference type="NCBIfam" id="TIGR00120">
    <property type="entry name" value="ArgJ"/>
    <property type="match status" value="1"/>
</dbReference>
<proteinExistence type="inferred from homology"/>
<dbReference type="GO" id="GO:0005737">
    <property type="term" value="C:cytoplasm"/>
    <property type="evidence" value="ECO:0007669"/>
    <property type="project" value="UniProtKB-SubCell"/>
</dbReference>
<reference evidence="9" key="5">
    <citation type="journal article" date="2012" name="Mol. Plant Microbe Interact.">
        <title>pFiD188, the linear virulence plasmid of Rhodococcus fascians D188.</title>
        <authorList>
            <person name="Francis I."/>
            <person name="De Keyser A."/>
            <person name="De Backer P."/>
            <person name="Simon-Mateo C."/>
            <person name="Kalkus J."/>
            <person name="Pertry I."/>
            <person name="Ardiles-Diaz W."/>
            <person name="De Rycke R."/>
            <person name="Vandeputte O.M."/>
            <person name="El Jaziri M."/>
            <person name="Holsters M."/>
            <person name="Vereecke D."/>
        </authorList>
    </citation>
    <scope>NUCLEOTIDE SEQUENCE</scope>
    <source>
        <strain evidence="9">D188</strain>
        <plasmid evidence="9">pFiD188</plasmid>
    </source>
</reference>
<evidence type="ECO:0000256" key="3">
    <source>
        <dbReference type="ARBA" id="ARBA00011475"/>
    </source>
</evidence>
<evidence type="ECO:0000256" key="1">
    <source>
        <dbReference type="ARBA" id="ARBA00004496"/>
    </source>
</evidence>